<proteinExistence type="predicted"/>
<sequence>MQQRPESNLQLSSLPPISTLSLLPSKDNYFGEAVCDSPDGSEGHASDEETDDASVHSDSTLEDEPGVPQFGHPLERMPRLKSADHGLHYSVDQQISALLKLARSRRPSAYPSPYPSPSLSVTSASSTSTHDTIDYEEIVSHLLSQKLNPFLSCDSWGFVVLNPSSDHDLHNSSPVMVKKFKRTLPELLVLLEMNHPNLRDDPWNAVPHIRCGVERDDDVYLCMQPLWEYDDPPLLTVAHYIDLFRQILEGLSFLHEQRIAGLNCAESSSYMVDLSSSPRAPLHGSATSIDAEIPQFDRTIYPVRYYFVDFSRATRINKETPPCHSSTPSTPAGDAKARSACPLKRDVQDCGIMFDRLLADVPQISAKFKSLIKAMTLGGFTADDARRLFEALCRSLDAQVFESKAESRGTQRPLERAHTLAFPPSTMNASVIPLEKRPSH</sequence>
<reference evidence="2 3" key="1">
    <citation type="submission" date="2020-01" db="EMBL/GenBank/DDBJ databases">
        <authorList>
            <person name="Gupta K D."/>
        </authorList>
    </citation>
    <scope>NUCLEOTIDE SEQUENCE [LARGE SCALE GENOMIC DNA]</scope>
</reference>
<dbReference type="AlphaFoldDB" id="A0A8S0WDG4"/>
<dbReference type="Proteomes" id="UP000467700">
    <property type="component" value="Unassembled WGS sequence"/>
</dbReference>
<evidence type="ECO:0008006" key="4">
    <source>
        <dbReference type="Google" id="ProtNLM"/>
    </source>
</evidence>
<keyword evidence="3" id="KW-1185">Reference proteome</keyword>
<evidence type="ECO:0000313" key="2">
    <source>
        <dbReference type="EMBL" id="CAA7265830.1"/>
    </source>
</evidence>
<gene>
    <name evidence="2" type="ORF">AAE3_LOCUS8177</name>
</gene>
<evidence type="ECO:0000313" key="3">
    <source>
        <dbReference type="Proteomes" id="UP000467700"/>
    </source>
</evidence>
<name>A0A8S0WDG4_CYCAE</name>
<organism evidence="2 3">
    <name type="scientific">Cyclocybe aegerita</name>
    <name type="common">Black poplar mushroom</name>
    <name type="synonym">Agrocybe aegerita</name>
    <dbReference type="NCBI Taxonomy" id="1973307"/>
    <lineage>
        <taxon>Eukaryota</taxon>
        <taxon>Fungi</taxon>
        <taxon>Dikarya</taxon>
        <taxon>Basidiomycota</taxon>
        <taxon>Agaricomycotina</taxon>
        <taxon>Agaricomycetes</taxon>
        <taxon>Agaricomycetidae</taxon>
        <taxon>Agaricales</taxon>
        <taxon>Agaricineae</taxon>
        <taxon>Bolbitiaceae</taxon>
        <taxon>Cyclocybe</taxon>
    </lineage>
</organism>
<dbReference type="InterPro" id="IPR011009">
    <property type="entry name" value="Kinase-like_dom_sf"/>
</dbReference>
<accession>A0A8S0WDG4</accession>
<feature type="compositionally biased region" description="Low complexity" evidence="1">
    <location>
        <begin position="117"/>
        <end position="126"/>
    </location>
</feature>
<dbReference type="EMBL" id="CACVBS010000051">
    <property type="protein sequence ID" value="CAA7265830.1"/>
    <property type="molecule type" value="Genomic_DNA"/>
</dbReference>
<feature type="region of interest" description="Disordered" evidence="1">
    <location>
        <begin position="29"/>
        <end position="74"/>
    </location>
</feature>
<feature type="region of interest" description="Disordered" evidence="1">
    <location>
        <begin position="106"/>
        <end position="126"/>
    </location>
</feature>
<evidence type="ECO:0000256" key="1">
    <source>
        <dbReference type="SAM" id="MobiDB-lite"/>
    </source>
</evidence>
<comment type="caution">
    <text evidence="2">The sequence shown here is derived from an EMBL/GenBank/DDBJ whole genome shotgun (WGS) entry which is preliminary data.</text>
</comment>
<dbReference type="SUPFAM" id="SSF56112">
    <property type="entry name" value="Protein kinase-like (PK-like)"/>
    <property type="match status" value="1"/>
</dbReference>
<dbReference type="OrthoDB" id="3260792at2759"/>
<protein>
    <recommendedName>
        <fullName evidence="4">Protein kinase domain-containing protein</fullName>
    </recommendedName>
</protein>